<dbReference type="AlphaFoldDB" id="A0A1B0A4E7"/>
<keyword evidence="3" id="KW-1185">Reference proteome</keyword>
<dbReference type="Proteomes" id="UP000092445">
    <property type="component" value="Unassembled WGS sequence"/>
</dbReference>
<proteinExistence type="predicted"/>
<sequence length="150" mass="17130">MLLMLLALSLLITGSTNLARSLCGSRLTISQNGDDLDTSLAAFNKQLSIYWQIPHNVWTTLYANYHHDRHHHHEIQAIKNNFLPDLVLNVVVVVIVDCRLHECASMYAVSGSHDDYGWSFWPMSSRNYETPKKLVEDLGRLMEITITANY</sequence>
<evidence type="ECO:0000313" key="2">
    <source>
        <dbReference type="EnsemblMetazoa" id="GPAI034176-PA"/>
    </source>
</evidence>
<dbReference type="EnsemblMetazoa" id="GPAI034176-RA">
    <property type="protein sequence ID" value="GPAI034176-PA"/>
    <property type="gene ID" value="GPAI034176"/>
</dbReference>
<evidence type="ECO:0000256" key="1">
    <source>
        <dbReference type="SAM" id="SignalP"/>
    </source>
</evidence>
<keyword evidence="1" id="KW-0732">Signal</keyword>
<evidence type="ECO:0000313" key="3">
    <source>
        <dbReference type="Proteomes" id="UP000092445"/>
    </source>
</evidence>
<protein>
    <submittedName>
        <fullName evidence="2">Uncharacterized protein</fullName>
    </submittedName>
</protein>
<feature type="signal peptide" evidence="1">
    <location>
        <begin position="1"/>
        <end position="19"/>
    </location>
</feature>
<organism evidence="2 3">
    <name type="scientific">Glossina pallidipes</name>
    <name type="common">Tsetse fly</name>
    <dbReference type="NCBI Taxonomy" id="7398"/>
    <lineage>
        <taxon>Eukaryota</taxon>
        <taxon>Metazoa</taxon>
        <taxon>Ecdysozoa</taxon>
        <taxon>Arthropoda</taxon>
        <taxon>Hexapoda</taxon>
        <taxon>Insecta</taxon>
        <taxon>Pterygota</taxon>
        <taxon>Neoptera</taxon>
        <taxon>Endopterygota</taxon>
        <taxon>Diptera</taxon>
        <taxon>Brachycera</taxon>
        <taxon>Muscomorpha</taxon>
        <taxon>Hippoboscoidea</taxon>
        <taxon>Glossinidae</taxon>
        <taxon>Glossina</taxon>
    </lineage>
</organism>
<accession>A0A1B0A4E7</accession>
<feature type="chain" id="PRO_5008403467" evidence="1">
    <location>
        <begin position="20"/>
        <end position="150"/>
    </location>
</feature>
<dbReference type="VEuPathDB" id="VectorBase:GPAI034176"/>
<reference evidence="3" key="1">
    <citation type="submission" date="2014-03" db="EMBL/GenBank/DDBJ databases">
        <authorList>
            <person name="Aksoy S."/>
            <person name="Warren W."/>
            <person name="Wilson R.K."/>
        </authorList>
    </citation>
    <scope>NUCLEOTIDE SEQUENCE [LARGE SCALE GENOMIC DNA]</scope>
    <source>
        <strain evidence="3">IAEA</strain>
    </source>
</reference>
<reference evidence="2" key="2">
    <citation type="submission" date="2020-05" db="UniProtKB">
        <authorList>
            <consortium name="EnsemblMetazoa"/>
        </authorList>
    </citation>
    <scope>IDENTIFICATION</scope>
    <source>
        <strain evidence="2">IAEA</strain>
    </source>
</reference>
<name>A0A1B0A4E7_GLOPL</name>